<keyword evidence="6 8" id="KW-0408">Iron</keyword>
<feature type="region of interest" description="Disordered" evidence="9">
    <location>
        <begin position="218"/>
        <end position="240"/>
    </location>
</feature>
<evidence type="ECO:0000256" key="5">
    <source>
        <dbReference type="ARBA" id="ARBA00023002"/>
    </source>
</evidence>
<comment type="similarity">
    <text evidence="2">Belongs to the alkB family.</text>
</comment>
<reference evidence="11" key="1">
    <citation type="submission" date="2023-10" db="EMBL/GenBank/DDBJ databases">
        <authorList>
            <person name="Chen Y."/>
            <person name="Shah S."/>
            <person name="Dougan E. K."/>
            <person name="Thang M."/>
            <person name="Chan C."/>
        </authorList>
    </citation>
    <scope>NUCLEOTIDE SEQUENCE [LARGE SCALE GENOMIC DNA]</scope>
</reference>
<comment type="caution">
    <text evidence="11">The sequence shown here is derived from an EMBL/GenBank/DDBJ whole genome shotgun (WGS) entry which is preliminary data.</text>
</comment>
<feature type="domain" description="Fe2OG dioxygenase" evidence="10">
    <location>
        <begin position="110"/>
        <end position="240"/>
    </location>
</feature>
<evidence type="ECO:0000256" key="9">
    <source>
        <dbReference type="SAM" id="MobiDB-lite"/>
    </source>
</evidence>
<name>A0ABN9QI24_9DINO</name>
<accession>A0ABN9QI24</accession>
<dbReference type="EMBL" id="CAUYUJ010003002">
    <property type="protein sequence ID" value="CAK0803385.1"/>
    <property type="molecule type" value="Genomic_DNA"/>
</dbReference>
<keyword evidence="3 8" id="KW-0479">Metal-binding</keyword>
<dbReference type="PANTHER" id="PTHR46030:SF1">
    <property type="entry name" value="ALPHA-KETOGLUTARATE-DEPENDENT DIOXYGENASE ALKB HOMOLOG 6"/>
    <property type="match status" value="1"/>
</dbReference>
<gene>
    <name evidence="11" type="ORF">PCOR1329_LOCUS10564</name>
</gene>
<dbReference type="SUPFAM" id="SSF51197">
    <property type="entry name" value="Clavaminate synthase-like"/>
    <property type="match status" value="1"/>
</dbReference>
<protein>
    <recommendedName>
        <fullName evidence="10">Fe2OG dioxygenase domain-containing protein</fullName>
    </recommendedName>
</protein>
<evidence type="ECO:0000256" key="8">
    <source>
        <dbReference type="RuleBase" id="RU003682"/>
    </source>
</evidence>
<comment type="similarity">
    <text evidence="8">Belongs to the iron/ascorbate-dependent oxidoreductase family.</text>
</comment>
<dbReference type="InterPro" id="IPR005123">
    <property type="entry name" value="Oxoglu/Fe-dep_dioxygenase_dom"/>
</dbReference>
<keyword evidence="12" id="KW-1185">Reference proteome</keyword>
<dbReference type="PROSITE" id="PS51471">
    <property type="entry name" value="FE2OG_OXY"/>
    <property type="match status" value="1"/>
</dbReference>
<evidence type="ECO:0000256" key="1">
    <source>
        <dbReference type="ARBA" id="ARBA00004123"/>
    </source>
</evidence>
<dbReference type="Proteomes" id="UP001189429">
    <property type="component" value="Unassembled WGS sequence"/>
</dbReference>
<evidence type="ECO:0000313" key="12">
    <source>
        <dbReference type="Proteomes" id="UP001189429"/>
    </source>
</evidence>
<sequence length="240" mass="25437">MAALGARCGVLRPLEPAEDDSLAAYAVGGVPTVYYVPNWIEEGQEAELLSMADADMSAWEDMGTRATQEWGAGDRCPCGRGLERVPLPEVYQNLAEALHQLGVFDGALFPMNSVRINAYWPGQGIHPHCDGPVYYPKVAILSLGSACVFDFYPCAGNEKTSLAWDAERNVPGGHVGGAEQVSVLLEPRSLLVFARDAFWHHRHGFKAVAADAVGDTSATSAGWAGASERGTSSSAGGGSR</sequence>
<dbReference type="Gene3D" id="2.60.120.590">
    <property type="entry name" value="Alpha-ketoglutarate-dependent dioxygenase AlkB-like"/>
    <property type="match status" value="1"/>
</dbReference>
<evidence type="ECO:0000313" key="11">
    <source>
        <dbReference type="EMBL" id="CAK0803385.1"/>
    </source>
</evidence>
<keyword evidence="5 8" id="KW-0560">Oxidoreductase</keyword>
<evidence type="ECO:0000256" key="4">
    <source>
        <dbReference type="ARBA" id="ARBA00022964"/>
    </source>
</evidence>
<evidence type="ECO:0000256" key="2">
    <source>
        <dbReference type="ARBA" id="ARBA00007879"/>
    </source>
</evidence>
<evidence type="ECO:0000256" key="7">
    <source>
        <dbReference type="ARBA" id="ARBA00023242"/>
    </source>
</evidence>
<evidence type="ECO:0000259" key="10">
    <source>
        <dbReference type="PROSITE" id="PS51471"/>
    </source>
</evidence>
<evidence type="ECO:0000256" key="3">
    <source>
        <dbReference type="ARBA" id="ARBA00022723"/>
    </source>
</evidence>
<dbReference type="PANTHER" id="PTHR46030">
    <property type="entry name" value="ALPHA-KETOGLUTARATE-DEPENDENT DIOXYGENASE ALKB HOMOLOG 6"/>
    <property type="match status" value="1"/>
</dbReference>
<dbReference type="InterPro" id="IPR037151">
    <property type="entry name" value="AlkB-like_sf"/>
</dbReference>
<evidence type="ECO:0000256" key="6">
    <source>
        <dbReference type="ARBA" id="ARBA00023004"/>
    </source>
</evidence>
<comment type="subcellular location">
    <subcellularLocation>
        <location evidence="1">Nucleus</location>
    </subcellularLocation>
</comment>
<keyword evidence="7" id="KW-0539">Nucleus</keyword>
<keyword evidence="4" id="KW-0223">Dioxygenase</keyword>
<proteinExistence type="inferred from homology"/>
<feature type="compositionally biased region" description="Low complexity" evidence="9">
    <location>
        <begin position="218"/>
        <end position="234"/>
    </location>
</feature>
<dbReference type="InterPro" id="IPR032862">
    <property type="entry name" value="ALKBH6"/>
</dbReference>
<organism evidence="11 12">
    <name type="scientific">Prorocentrum cordatum</name>
    <dbReference type="NCBI Taxonomy" id="2364126"/>
    <lineage>
        <taxon>Eukaryota</taxon>
        <taxon>Sar</taxon>
        <taxon>Alveolata</taxon>
        <taxon>Dinophyceae</taxon>
        <taxon>Prorocentrales</taxon>
        <taxon>Prorocentraceae</taxon>
        <taxon>Prorocentrum</taxon>
    </lineage>
</organism>